<comment type="similarity">
    <text evidence="1">Belongs to the CCR4/nocturin family.</text>
</comment>
<evidence type="ECO:0000256" key="1">
    <source>
        <dbReference type="ARBA" id="ARBA00010774"/>
    </source>
</evidence>
<evidence type="ECO:0000259" key="4">
    <source>
        <dbReference type="Pfam" id="PF03372"/>
    </source>
</evidence>
<feature type="domain" description="Endonuclease/exonuclease/phosphatase" evidence="4">
    <location>
        <begin position="39"/>
        <end position="310"/>
    </location>
</feature>
<evidence type="ECO:0000313" key="5">
    <source>
        <dbReference type="EMBL" id="KAK3099692.1"/>
    </source>
</evidence>
<dbReference type="AlphaFoldDB" id="A0AA88Y860"/>
<comment type="caution">
    <text evidence="5">The sequence shown here is derived from an EMBL/GenBank/DDBJ whole genome shotgun (WGS) entry which is preliminary data.</text>
</comment>
<proteinExistence type="inferred from homology"/>
<dbReference type="InterPro" id="IPR050410">
    <property type="entry name" value="CCR4/nocturin_mRNA_transcr"/>
</dbReference>
<sequence length="323" mass="36673">MNTLKSIQTEIQKNKLPPLLARKFVGTKEDAKGKTVRILQWNVLAQALSQGADNFILCPAEALKWENRSLRIVEELLRNDASILCLQEVDFFSTLKDHLGKAHFSGVFHPKPESPCLDQEINTGPDGCAIFYDERKLKMLNSQNINLKFKEESTNQVAILCKFEGINEKKDVGTFCVAVTHLKASPGFEEYRQTQMKYLLQILQKEVGQQPLILAGDLNAQHTEPVYEEVVKSSFGLSSAYTFLSPKRVEPPFTTWQIRGGRRGNKEKNETIDYVFFSKNHFQVRSILDIPGQDEIGEKRLPSLIYPSDHLSLVCDLELTKSK</sequence>
<dbReference type="SUPFAM" id="SSF56219">
    <property type="entry name" value="DNase I-like"/>
    <property type="match status" value="1"/>
</dbReference>
<evidence type="ECO:0000313" key="6">
    <source>
        <dbReference type="Proteomes" id="UP001186944"/>
    </source>
</evidence>
<reference evidence="5" key="1">
    <citation type="submission" date="2019-08" db="EMBL/GenBank/DDBJ databases">
        <title>The improved chromosome-level genome for the pearl oyster Pinctada fucata martensii using PacBio sequencing and Hi-C.</title>
        <authorList>
            <person name="Zheng Z."/>
        </authorList>
    </citation>
    <scope>NUCLEOTIDE SEQUENCE</scope>
    <source>
        <strain evidence="5">ZZ-2019</strain>
        <tissue evidence="5">Adductor muscle</tissue>
    </source>
</reference>
<dbReference type="InterPro" id="IPR036691">
    <property type="entry name" value="Endo/exonu/phosph_ase_sf"/>
</dbReference>
<name>A0AA88Y860_PINIB</name>
<dbReference type="GO" id="GO:0006139">
    <property type="term" value="P:nucleobase-containing compound metabolic process"/>
    <property type="evidence" value="ECO:0007669"/>
    <property type="project" value="UniProtKB-ARBA"/>
</dbReference>
<dbReference type="EMBL" id="VSWD01000006">
    <property type="protein sequence ID" value="KAK3099692.1"/>
    <property type="molecule type" value="Genomic_DNA"/>
</dbReference>
<protein>
    <recommendedName>
        <fullName evidence="3">Nocturnin</fullName>
    </recommendedName>
</protein>
<dbReference type="Proteomes" id="UP001186944">
    <property type="component" value="Unassembled WGS sequence"/>
</dbReference>
<keyword evidence="6" id="KW-1185">Reference proteome</keyword>
<evidence type="ECO:0000256" key="3">
    <source>
        <dbReference type="ARBA" id="ARBA00023807"/>
    </source>
</evidence>
<dbReference type="GO" id="GO:0000175">
    <property type="term" value="F:3'-5'-RNA exonuclease activity"/>
    <property type="evidence" value="ECO:0007669"/>
    <property type="project" value="TreeGrafter"/>
</dbReference>
<gene>
    <name evidence="5" type="ORF">FSP39_008142</name>
</gene>
<keyword evidence="2" id="KW-0378">Hydrolase</keyword>
<dbReference type="PANTHER" id="PTHR12121:SF45">
    <property type="entry name" value="NOCTURNIN"/>
    <property type="match status" value="1"/>
</dbReference>
<evidence type="ECO:0000256" key="2">
    <source>
        <dbReference type="ARBA" id="ARBA00022801"/>
    </source>
</evidence>
<dbReference type="Pfam" id="PF03372">
    <property type="entry name" value="Exo_endo_phos"/>
    <property type="match status" value="1"/>
</dbReference>
<dbReference type="Gene3D" id="3.60.10.10">
    <property type="entry name" value="Endonuclease/exonuclease/phosphatase"/>
    <property type="match status" value="1"/>
</dbReference>
<dbReference type="InterPro" id="IPR005135">
    <property type="entry name" value="Endo/exonuclease/phosphatase"/>
</dbReference>
<dbReference type="PANTHER" id="PTHR12121">
    <property type="entry name" value="CARBON CATABOLITE REPRESSOR PROTEIN 4"/>
    <property type="match status" value="1"/>
</dbReference>
<accession>A0AA88Y860</accession>
<organism evidence="5 6">
    <name type="scientific">Pinctada imbricata</name>
    <name type="common">Atlantic pearl-oyster</name>
    <name type="synonym">Pinctada martensii</name>
    <dbReference type="NCBI Taxonomy" id="66713"/>
    <lineage>
        <taxon>Eukaryota</taxon>
        <taxon>Metazoa</taxon>
        <taxon>Spiralia</taxon>
        <taxon>Lophotrochozoa</taxon>
        <taxon>Mollusca</taxon>
        <taxon>Bivalvia</taxon>
        <taxon>Autobranchia</taxon>
        <taxon>Pteriomorphia</taxon>
        <taxon>Pterioida</taxon>
        <taxon>Pterioidea</taxon>
        <taxon>Pteriidae</taxon>
        <taxon>Pinctada</taxon>
    </lineage>
</organism>